<evidence type="ECO:0000256" key="1">
    <source>
        <dbReference type="ARBA" id="ARBA00022603"/>
    </source>
</evidence>
<dbReference type="HAMAP" id="MF_02217">
    <property type="entry name" value="TrmR_methyltr"/>
    <property type="match status" value="1"/>
</dbReference>
<dbReference type="PANTHER" id="PTHR43836">
    <property type="entry name" value="CATECHOL O-METHYLTRANSFERASE 1-RELATED"/>
    <property type="match status" value="1"/>
</dbReference>
<dbReference type="InterPro" id="IPR043675">
    <property type="entry name" value="TrmR_methyltr"/>
</dbReference>
<dbReference type="PANTHER" id="PTHR43836:SF2">
    <property type="entry name" value="CATECHOL O-METHYLTRANSFERASE 1-RELATED"/>
    <property type="match status" value="1"/>
</dbReference>
<evidence type="ECO:0000256" key="3">
    <source>
        <dbReference type="ARBA" id="ARBA00022691"/>
    </source>
</evidence>
<dbReference type="PROSITE" id="PS51682">
    <property type="entry name" value="SAM_OMT_I"/>
    <property type="match status" value="1"/>
</dbReference>
<proteinExistence type="inferred from homology"/>
<accession>A0A644UZ30</accession>
<dbReference type="GO" id="GO:0004719">
    <property type="term" value="F:protein-L-isoaspartate (D-aspartate) O-methyltransferase activity"/>
    <property type="evidence" value="ECO:0007669"/>
    <property type="project" value="UniProtKB-EC"/>
</dbReference>
<dbReference type="AlphaFoldDB" id="A0A644UZ30"/>
<sequence>MSTVDSLLNEMEEYARINKVPIITGEGAKLLIETVNLHQPKSILEIGTAIGYSTILIGANSPDAKIITIEIDEDRAIKANSFLVQAGISNRVEIMVGDAAQVIPQITTKFDMVFIDAAKGQYLNYLVKTIDKLVDNAMVFTDNVLFRGMVEGENVTPRRYRTLVNRLREFLDYINHDTRFKTTIHRIGDGIAISIYQGANRR</sequence>
<keyword evidence="2 4" id="KW-0808">Transferase</keyword>
<dbReference type="Pfam" id="PF01596">
    <property type="entry name" value="Methyltransf_3"/>
    <property type="match status" value="1"/>
</dbReference>
<gene>
    <name evidence="4" type="primary">pcm_6</name>
    <name evidence="4" type="ORF">SDC9_30294</name>
</gene>
<comment type="caution">
    <text evidence="4">The sequence shown here is derived from an EMBL/GenBank/DDBJ whole genome shotgun (WGS) entry which is preliminary data.</text>
</comment>
<dbReference type="Gene3D" id="3.40.50.150">
    <property type="entry name" value="Vaccinia Virus protein VP39"/>
    <property type="match status" value="1"/>
</dbReference>
<evidence type="ECO:0000313" key="4">
    <source>
        <dbReference type="EMBL" id="MPL84329.1"/>
    </source>
</evidence>
<evidence type="ECO:0000256" key="2">
    <source>
        <dbReference type="ARBA" id="ARBA00022679"/>
    </source>
</evidence>
<dbReference type="CDD" id="cd02440">
    <property type="entry name" value="AdoMet_MTases"/>
    <property type="match status" value="1"/>
</dbReference>
<dbReference type="EMBL" id="VSSQ01000188">
    <property type="protein sequence ID" value="MPL84329.1"/>
    <property type="molecule type" value="Genomic_DNA"/>
</dbReference>
<organism evidence="4">
    <name type="scientific">bioreactor metagenome</name>
    <dbReference type="NCBI Taxonomy" id="1076179"/>
    <lineage>
        <taxon>unclassified sequences</taxon>
        <taxon>metagenomes</taxon>
        <taxon>ecological metagenomes</taxon>
    </lineage>
</organism>
<dbReference type="InterPro" id="IPR029063">
    <property type="entry name" value="SAM-dependent_MTases_sf"/>
</dbReference>
<dbReference type="InterPro" id="IPR002935">
    <property type="entry name" value="SAM_O-MeTrfase"/>
</dbReference>
<dbReference type="EC" id="2.1.1.77" evidence="4"/>
<reference evidence="4" key="1">
    <citation type="submission" date="2019-08" db="EMBL/GenBank/DDBJ databases">
        <authorList>
            <person name="Kucharzyk K."/>
            <person name="Murdoch R.W."/>
            <person name="Higgins S."/>
            <person name="Loffler F."/>
        </authorList>
    </citation>
    <scope>NUCLEOTIDE SEQUENCE</scope>
</reference>
<dbReference type="GO" id="GO:0008033">
    <property type="term" value="P:tRNA processing"/>
    <property type="evidence" value="ECO:0007669"/>
    <property type="project" value="InterPro"/>
</dbReference>
<name>A0A644UZ30_9ZZZZ</name>
<dbReference type="GO" id="GO:0032259">
    <property type="term" value="P:methylation"/>
    <property type="evidence" value="ECO:0007669"/>
    <property type="project" value="UniProtKB-KW"/>
</dbReference>
<keyword evidence="3" id="KW-0949">S-adenosyl-L-methionine</keyword>
<keyword evidence="1 4" id="KW-0489">Methyltransferase</keyword>
<protein>
    <submittedName>
        <fullName evidence="4">Protein-L-isoaspartate O-methyltransferase</fullName>
        <ecNumber evidence="4">2.1.1.77</ecNumber>
    </submittedName>
</protein>
<dbReference type="SUPFAM" id="SSF53335">
    <property type="entry name" value="S-adenosyl-L-methionine-dependent methyltransferases"/>
    <property type="match status" value="1"/>
</dbReference>